<dbReference type="InterPro" id="IPR002156">
    <property type="entry name" value="RNaseH_domain"/>
</dbReference>
<dbReference type="SUPFAM" id="SSF53098">
    <property type="entry name" value="Ribonuclease H-like"/>
    <property type="match status" value="1"/>
</dbReference>
<dbReference type="Pfam" id="PF00075">
    <property type="entry name" value="RNase_H"/>
    <property type="match status" value="1"/>
</dbReference>
<dbReference type="Gene3D" id="3.30.420.10">
    <property type="entry name" value="Ribonuclease H-like superfamily/Ribonuclease H"/>
    <property type="match status" value="1"/>
</dbReference>
<evidence type="ECO:0000313" key="4">
    <source>
        <dbReference type="EMBL" id="CUX52116.1"/>
    </source>
</evidence>
<feature type="domain" description="RNase H type-1" evidence="3">
    <location>
        <begin position="48"/>
        <end position="200"/>
    </location>
</feature>
<dbReference type="CDD" id="cd09278">
    <property type="entry name" value="RNase_HI_prokaryote_like"/>
    <property type="match status" value="1"/>
</dbReference>
<evidence type="ECO:0000256" key="2">
    <source>
        <dbReference type="SAM" id="MobiDB-lite"/>
    </source>
</evidence>
<dbReference type="PROSITE" id="PS50879">
    <property type="entry name" value="RNASE_H_1"/>
    <property type="match status" value="1"/>
</dbReference>
<feature type="region of interest" description="Disordered" evidence="2">
    <location>
        <begin position="1"/>
        <end position="31"/>
    </location>
</feature>
<evidence type="ECO:0000259" key="3">
    <source>
        <dbReference type="PROSITE" id="PS50879"/>
    </source>
</evidence>
<sequence>MSRPLAGANMRPAVEREGGTASERQSLRDGPGTAPLAISISVLHTIFMADALHIFTDGSFDNASRSGGWAFVVHEAGLQVHSASGKTVGASNNTFEVLAVLNAMSWIAAEAPTRAVTLWTDAVHVIEGCRRYRAIWRTNGWKRITPNQRTRRRPIPDREIWQQLDNLLERHPHVVVEWCKGHSGTVGNEYADALARGVARATVN</sequence>
<gene>
    <name evidence="4" type="ORF">AGR4C_Lc30012</name>
</gene>
<dbReference type="GO" id="GO:0004523">
    <property type="term" value="F:RNA-DNA hybrid ribonuclease activity"/>
    <property type="evidence" value="ECO:0007669"/>
    <property type="project" value="InterPro"/>
</dbReference>
<dbReference type="InterPro" id="IPR022892">
    <property type="entry name" value="RNaseHI"/>
</dbReference>
<organism evidence="4 5">
    <name type="scientific">Agrobacterium tumefaciens str. Kerr 14</name>
    <dbReference type="NCBI Taxonomy" id="1183424"/>
    <lineage>
        <taxon>Bacteria</taxon>
        <taxon>Pseudomonadati</taxon>
        <taxon>Pseudomonadota</taxon>
        <taxon>Alphaproteobacteria</taxon>
        <taxon>Hyphomicrobiales</taxon>
        <taxon>Rhizobiaceae</taxon>
        <taxon>Rhizobium/Agrobacterium group</taxon>
        <taxon>Agrobacterium</taxon>
        <taxon>Agrobacterium tumefaciens complex</taxon>
    </lineage>
</organism>
<dbReference type="Proteomes" id="UP000191897">
    <property type="component" value="Unassembled WGS sequence"/>
</dbReference>
<comment type="subunit">
    <text evidence="1">Monomer.</text>
</comment>
<dbReference type="InterPro" id="IPR036397">
    <property type="entry name" value="RNaseH_sf"/>
</dbReference>
<dbReference type="EMBL" id="FBWC01000025">
    <property type="protein sequence ID" value="CUX52116.1"/>
    <property type="molecule type" value="Genomic_DNA"/>
</dbReference>
<accession>A0A1S7RG87</accession>
<proteinExistence type="predicted"/>
<evidence type="ECO:0000256" key="1">
    <source>
        <dbReference type="ARBA" id="ARBA00011245"/>
    </source>
</evidence>
<dbReference type="AlphaFoldDB" id="A0A1S7RG87"/>
<protein>
    <submittedName>
        <fullName evidence="4">Ribonuclease H</fullName>
    </submittedName>
</protein>
<evidence type="ECO:0000313" key="5">
    <source>
        <dbReference type="Proteomes" id="UP000191897"/>
    </source>
</evidence>
<dbReference type="GO" id="GO:0003676">
    <property type="term" value="F:nucleic acid binding"/>
    <property type="evidence" value="ECO:0007669"/>
    <property type="project" value="InterPro"/>
</dbReference>
<name>A0A1S7RG87_AGRTU</name>
<reference evidence="4 5" key="1">
    <citation type="submission" date="2016-01" db="EMBL/GenBank/DDBJ databases">
        <authorList>
            <person name="Oliw E.H."/>
        </authorList>
    </citation>
    <scope>NUCLEOTIDE SEQUENCE [LARGE SCALE GENOMIC DNA]</scope>
    <source>
        <strain evidence="4 5">Kerr 14</strain>
    </source>
</reference>
<dbReference type="InterPro" id="IPR012337">
    <property type="entry name" value="RNaseH-like_sf"/>
</dbReference>